<dbReference type="AlphaFoldDB" id="A0A1S1MPM9"/>
<dbReference type="PANTHER" id="PTHR21366">
    <property type="entry name" value="GLYOXALASE FAMILY PROTEIN"/>
    <property type="match status" value="1"/>
</dbReference>
<dbReference type="GO" id="GO:0046872">
    <property type="term" value="F:metal ion binding"/>
    <property type="evidence" value="ECO:0007669"/>
    <property type="project" value="UniProtKB-KW"/>
</dbReference>
<evidence type="ECO:0000256" key="1">
    <source>
        <dbReference type="ARBA" id="ARBA00022723"/>
    </source>
</evidence>
<keyword evidence="4" id="KW-1185">Reference proteome</keyword>
<dbReference type="Pfam" id="PF00903">
    <property type="entry name" value="Glyoxalase"/>
    <property type="match status" value="1"/>
</dbReference>
<dbReference type="GO" id="GO:0004462">
    <property type="term" value="F:lactoylglutathione lyase activity"/>
    <property type="evidence" value="ECO:0007669"/>
    <property type="project" value="InterPro"/>
</dbReference>
<comment type="caution">
    <text evidence="3">The sequence shown here is derived from an EMBL/GenBank/DDBJ whole genome shotgun (WGS) entry which is preliminary data.</text>
</comment>
<proteinExistence type="predicted"/>
<dbReference type="RefSeq" id="WP_070986069.1">
    <property type="nucleotide sequence ID" value="NZ_MKJU01000027.1"/>
</dbReference>
<dbReference type="EMBL" id="MKJU01000027">
    <property type="protein sequence ID" value="OHU90101.1"/>
    <property type="molecule type" value="Genomic_DNA"/>
</dbReference>
<dbReference type="Gene3D" id="3.10.180.10">
    <property type="entry name" value="2,3-Dihydroxybiphenyl 1,2-Dioxygenase, domain 1"/>
    <property type="match status" value="1"/>
</dbReference>
<dbReference type="InterPro" id="IPR004360">
    <property type="entry name" value="Glyas_Fos-R_dOase_dom"/>
</dbReference>
<protein>
    <recommendedName>
        <fullName evidence="2">VOC domain-containing protein</fullName>
    </recommendedName>
</protein>
<dbReference type="OrthoDB" id="4265398at2"/>
<gene>
    <name evidence="3" type="ORF">BET10_15115</name>
</gene>
<dbReference type="PROSITE" id="PS51819">
    <property type="entry name" value="VOC"/>
    <property type="match status" value="1"/>
</dbReference>
<dbReference type="InterPro" id="IPR018146">
    <property type="entry name" value="Glyoxalase_1_CS"/>
</dbReference>
<dbReference type="PROSITE" id="PS00934">
    <property type="entry name" value="GLYOXALASE_I_1"/>
    <property type="match status" value="1"/>
</dbReference>
<keyword evidence="1" id="KW-0479">Metal-binding</keyword>
<evidence type="ECO:0000313" key="4">
    <source>
        <dbReference type="Proteomes" id="UP000179786"/>
    </source>
</evidence>
<dbReference type="SUPFAM" id="SSF54593">
    <property type="entry name" value="Glyoxalase/Bleomycin resistance protein/Dihydroxybiphenyl dioxygenase"/>
    <property type="match status" value="1"/>
</dbReference>
<dbReference type="NCBIfam" id="NF000496">
    <property type="entry name" value="Fos_GSH"/>
    <property type="match status" value="1"/>
</dbReference>
<dbReference type="InterPro" id="IPR050383">
    <property type="entry name" value="GlyoxalaseI/FosfomycinResist"/>
</dbReference>
<dbReference type="InterPro" id="IPR029068">
    <property type="entry name" value="Glyas_Bleomycin-R_OHBP_Dase"/>
</dbReference>
<dbReference type="Proteomes" id="UP000179786">
    <property type="component" value="Unassembled WGS sequence"/>
</dbReference>
<evidence type="ECO:0000313" key="3">
    <source>
        <dbReference type="EMBL" id="OHU90101.1"/>
    </source>
</evidence>
<sequence length="132" mass="14849">MIQGLNHITLAVSCLTRSLAFYKDVLGFKAHVKWHGGAYLSIGELWLCLSCGKPCARNDYTHIAFAVSPSDFERFSRRVLSAGVSQWKKNQSEGLSLYILDPDGHKLELHVGNLESRLNTLKQKPYDGLTWL</sequence>
<evidence type="ECO:0000259" key="2">
    <source>
        <dbReference type="PROSITE" id="PS51819"/>
    </source>
</evidence>
<dbReference type="STRING" id="1859457.BET10_15115"/>
<dbReference type="PANTHER" id="PTHR21366:SF14">
    <property type="entry name" value="GLYOXALASE DOMAIN-CONTAINING PROTEIN 5"/>
    <property type="match status" value="1"/>
</dbReference>
<dbReference type="InterPro" id="IPR037523">
    <property type="entry name" value="VOC_core"/>
</dbReference>
<organism evidence="3 4">
    <name type="scientific">Pseudoalteromonas amylolytica</name>
    <dbReference type="NCBI Taxonomy" id="1859457"/>
    <lineage>
        <taxon>Bacteria</taxon>
        <taxon>Pseudomonadati</taxon>
        <taxon>Pseudomonadota</taxon>
        <taxon>Gammaproteobacteria</taxon>
        <taxon>Alteromonadales</taxon>
        <taxon>Pseudoalteromonadaceae</taxon>
        <taxon>Pseudoalteromonas</taxon>
    </lineage>
</organism>
<reference evidence="3 4" key="1">
    <citation type="submission" date="2016-09" db="EMBL/GenBank/DDBJ databases">
        <title>Pseudoalteromonas amylolytica sp. nov., isolated from the surface seawater.</title>
        <authorList>
            <person name="Wu Y.-H."/>
            <person name="Cheng H."/>
            <person name="Jin X.-B."/>
            <person name="Wang C.-S."/>
            <person name="Xu X.-W."/>
        </authorList>
    </citation>
    <scope>NUCLEOTIDE SEQUENCE [LARGE SCALE GENOMIC DNA]</scope>
    <source>
        <strain evidence="3 4">JW1</strain>
    </source>
</reference>
<name>A0A1S1MPM9_9GAMM</name>
<dbReference type="CDD" id="cd07244">
    <property type="entry name" value="FosA"/>
    <property type="match status" value="1"/>
</dbReference>
<accession>A0A1S1MPM9</accession>
<feature type="domain" description="VOC" evidence="2">
    <location>
        <begin position="4"/>
        <end position="112"/>
    </location>
</feature>